<protein>
    <submittedName>
        <fullName evidence="3">Uncharacterized protein</fullName>
    </submittedName>
</protein>
<comment type="caution">
    <text evidence="3">The sequence shown here is derived from an EMBL/GenBank/DDBJ whole genome shotgun (WGS) entry which is preliminary data.</text>
</comment>
<dbReference type="STRING" id="1046627.BZARG_782"/>
<feature type="transmembrane region" description="Helical" evidence="2">
    <location>
        <begin position="12"/>
        <end position="30"/>
    </location>
</feature>
<evidence type="ECO:0000313" key="4">
    <source>
        <dbReference type="Proteomes" id="UP000003730"/>
    </source>
</evidence>
<evidence type="ECO:0000256" key="2">
    <source>
        <dbReference type="SAM" id="Phobius"/>
    </source>
</evidence>
<keyword evidence="2" id="KW-0472">Membrane</keyword>
<keyword evidence="2" id="KW-0812">Transmembrane</keyword>
<accession>G2EB99</accession>
<dbReference type="Proteomes" id="UP000003730">
    <property type="component" value="Unassembled WGS sequence"/>
</dbReference>
<feature type="compositionally biased region" description="Basic residues" evidence="1">
    <location>
        <begin position="114"/>
        <end position="127"/>
    </location>
</feature>
<keyword evidence="2" id="KW-1133">Transmembrane helix</keyword>
<dbReference type="EMBL" id="AFXZ01000009">
    <property type="protein sequence ID" value="EGV44256.1"/>
    <property type="molecule type" value="Genomic_DNA"/>
</dbReference>
<evidence type="ECO:0000313" key="3">
    <source>
        <dbReference type="EMBL" id="EGV44256.1"/>
    </source>
</evidence>
<reference evidence="3 4" key="1">
    <citation type="journal article" date="2008" name="Int. J. Syst. Evol. Microbiol.">
        <title>Bizionia argentinensis sp. nov., isolated from surface marine water in Antarctica.</title>
        <authorList>
            <person name="Bercovich A."/>
            <person name="Vazquez S.C."/>
            <person name="Yankilevich P."/>
            <person name="Coria S.H."/>
            <person name="Foti M."/>
            <person name="Hernandez E."/>
            <person name="Vidal A."/>
            <person name="Ruberto L."/>
            <person name="Melo C."/>
            <person name="Marenssi S."/>
            <person name="Criscuolo M."/>
            <person name="Memoli M."/>
            <person name="Arguelles M."/>
            <person name="Mac Cormack W.P."/>
        </authorList>
    </citation>
    <scope>NUCLEOTIDE SEQUENCE [LARGE SCALE GENOMIC DNA]</scope>
    <source>
        <strain evidence="3 4">JUB59</strain>
    </source>
</reference>
<dbReference type="OrthoDB" id="1449515at2"/>
<evidence type="ECO:0000256" key="1">
    <source>
        <dbReference type="SAM" id="MobiDB-lite"/>
    </source>
</evidence>
<organism evidence="3 4">
    <name type="scientific">Bizionia argentinensis JUB59</name>
    <dbReference type="NCBI Taxonomy" id="1046627"/>
    <lineage>
        <taxon>Bacteria</taxon>
        <taxon>Pseudomonadati</taxon>
        <taxon>Bacteroidota</taxon>
        <taxon>Flavobacteriia</taxon>
        <taxon>Flavobacteriales</taxon>
        <taxon>Flavobacteriaceae</taxon>
        <taxon>Bizionia</taxon>
    </lineage>
</organism>
<dbReference type="AlphaFoldDB" id="G2EB99"/>
<feature type="compositionally biased region" description="Polar residues" evidence="1">
    <location>
        <begin position="85"/>
        <end position="106"/>
    </location>
</feature>
<proteinExistence type="predicted"/>
<sequence length="127" mass="14419">MINWKNTAENLILVLVGVIAGVAIGYHVSVKTAEKMLENQKEIITEAIKKETTAIHNTVTTEINKVKNRKGEPINIIIEPNNDNQLRQETNTDQSNRYQTNSQDSTPKPEKKRGFFKRLFGGKKNKN</sequence>
<dbReference type="RefSeq" id="WP_008635358.1">
    <property type="nucleotide sequence ID" value="NZ_AFXZ01000009.1"/>
</dbReference>
<feature type="region of interest" description="Disordered" evidence="1">
    <location>
        <begin position="74"/>
        <end position="127"/>
    </location>
</feature>
<keyword evidence="4" id="KW-1185">Reference proteome</keyword>
<feature type="compositionally biased region" description="Low complexity" evidence="1">
    <location>
        <begin position="74"/>
        <end position="84"/>
    </location>
</feature>
<name>G2EB99_9FLAO</name>
<gene>
    <name evidence="3" type="ORF">BZARG_782</name>
</gene>